<gene>
    <name evidence="1" type="ORF">JDP02_08860</name>
</gene>
<accession>A0A8I1HYH4</accession>
<comment type="caution">
    <text evidence="1">The sequence shown here is derived from an EMBL/GenBank/DDBJ whole genome shotgun (WGS) entry which is preliminary data.</text>
</comment>
<name>A0A8I1HYH4_9CORY</name>
<protein>
    <submittedName>
        <fullName evidence="1">Uncharacterized protein</fullName>
    </submittedName>
</protein>
<dbReference type="EMBL" id="JAEHFL010000013">
    <property type="protein sequence ID" value="MBK3428612.1"/>
    <property type="molecule type" value="Genomic_DNA"/>
</dbReference>
<dbReference type="RefSeq" id="WP_005322346.1">
    <property type="nucleotide sequence ID" value="NZ_CP069791.1"/>
</dbReference>
<dbReference type="NCBIfam" id="NF040618">
    <property type="entry name" value="PPA1309_fam"/>
    <property type="match status" value="1"/>
</dbReference>
<reference evidence="1 2" key="1">
    <citation type="submission" date="2020-12" db="EMBL/GenBank/DDBJ databases">
        <title>Draft genome sequence of the commensal strain Corynebacterium tuberculostearicum MFP09/CIP 102622 isolated from human skin.</title>
        <authorList>
            <person name="Boukerb A.M."/>
            <person name="Janvier X."/>
            <person name="Feuilloley M.G.J."/>
            <person name="Groboillot A."/>
        </authorList>
    </citation>
    <scope>NUCLEOTIDE SEQUENCE [LARGE SCALE GENOMIC DNA]</scope>
    <source>
        <strain evidence="1 2">CIP 102622</strain>
    </source>
</reference>
<dbReference type="AlphaFoldDB" id="A0A8I1HYH4"/>
<keyword evidence="2" id="KW-1185">Reference proteome</keyword>
<evidence type="ECO:0000313" key="2">
    <source>
        <dbReference type="Proteomes" id="UP000603369"/>
    </source>
</evidence>
<dbReference type="Proteomes" id="UP000603369">
    <property type="component" value="Unassembled WGS sequence"/>
</dbReference>
<sequence>MSSPELSQPALNRAMTEAVEFVHAEGWDARPTIFALVPTHLVADQLAALDEEDAAPLTLIVQDNVPENIEPGSEQLADYVSRLAWPREVAGVILAQEIKFRDTSSEDPSPRPARLYSGALREEGIETTLLQLRPTEEELEAAGPFAEDDIQLRGGPQVAPGVIAALRYGLNQDPDELD</sequence>
<evidence type="ECO:0000313" key="1">
    <source>
        <dbReference type="EMBL" id="MBK3428612.1"/>
    </source>
</evidence>
<proteinExistence type="predicted"/>
<dbReference type="InterPro" id="IPR047681">
    <property type="entry name" value="PPA1309-like"/>
</dbReference>
<organism evidence="1 2">
    <name type="scientific">Corynebacterium tuberculostearicum</name>
    <dbReference type="NCBI Taxonomy" id="38304"/>
    <lineage>
        <taxon>Bacteria</taxon>
        <taxon>Bacillati</taxon>
        <taxon>Actinomycetota</taxon>
        <taxon>Actinomycetes</taxon>
        <taxon>Mycobacteriales</taxon>
        <taxon>Corynebacteriaceae</taxon>
        <taxon>Corynebacterium</taxon>
    </lineage>
</organism>